<sequence length="208" mass="23234">LGAIGYSDARVNTIGTLINIIKLQDEKYIIMKKFAIQALGEIGRTNDKVLNILTKTLLSSSNLAIKLETVSTLNKIGDDSETVVRTLKKQFNQTEESALQIEILRAMGDIGTVEGVDLARVYLEKGNRSNEDKIEILYILSRIGKTECINPILKIAMEPPLKTYALTVLGDFDPDVIVPVLKDKRRSESDNKVLEIINSVLYRLEEDL</sequence>
<dbReference type="SUPFAM" id="SSF48371">
    <property type="entry name" value="ARM repeat"/>
    <property type="match status" value="1"/>
</dbReference>
<dbReference type="InterPro" id="IPR016024">
    <property type="entry name" value="ARM-type_fold"/>
</dbReference>
<protein>
    <recommendedName>
        <fullName evidence="2">HEAT repeat domain-containing protein</fullName>
    </recommendedName>
</protein>
<evidence type="ECO:0008006" key="2">
    <source>
        <dbReference type="Google" id="ProtNLM"/>
    </source>
</evidence>
<reference evidence="1" key="1">
    <citation type="journal article" date="2015" name="Nature">
        <title>Complex archaea that bridge the gap between prokaryotes and eukaryotes.</title>
        <authorList>
            <person name="Spang A."/>
            <person name="Saw J.H."/>
            <person name="Jorgensen S.L."/>
            <person name="Zaremba-Niedzwiedzka K."/>
            <person name="Martijn J."/>
            <person name="Lind A.E."/>
            <person name="van Eijk R."/>
            <person name="Schleper C."/>
            <person name="Guy L."/>
            <person name="Ettema T.J."/>
        </authorList>
    </citation>
    <scope>NUCLEOTIDE SEQUENCE</scope>
</reference>
<evidence type="ECO:0000313" key="1">
    <source>
        <dbReference type="EMBL" id="KKM65728.1"/>
    </source>
</evidence>
<dbReference type="AlphaFoldDB" id="A0A0F9J841"/>
<proteinExistence type="predicted"/>
<organism evidence="1">
    <name type="scientific">marine sediment metagenome</name>
    <dbReference type="NCBI Taxonomy" id="412755"/>
    <lineage>
        <taxon>unclassified sequences</taxon>
        <taxon>metagenomes</taxon>
        <taxon>ecological metagenomes</taxon>
    </lineage>
</organism>
<dbReference type="Gene3D" id="1.25.10.10">
    <property type="entry name" value="Leucine-rich Repeat Variant"/>
    <property type="match status" value="1"/>
</dbReference>
<name>A0A0F9J841_9ZZZZ</name>
<dbReference type="EMBL" id="LAZR01010674">
    <property type="protein sequence ID" value="KKM65728.1"/>
    <property type="molecule type" value="Genomic_DNA"/>
</dbReference>
<comment type="caution">
    <text evidence="1">The sequence shown here is derived from an EMBL/GenBank/DDBJ whole genome shotgun (WGS) entry which is preliminary data.</text>
</comment>
<gene>
    <name evidence="1" type="ORF">LCGC14_1488330</name>
</gene>
<feature type="non-terminal residue" evidence="1">
    <location>
        <position position="1"/>
    </location>
</feature>
<dbReference type="InterPro" id="IPR011989">
    <property type="entry name" value="ARM-like"/>
</dbReference>
<accession>A0A0F9J841</accession>